<evidence type="ECO:0000259" key="1">
    <source>
        <dbReference type="Pfam" id="PF10551"/>
    </source>
</evidence>
<dbReference type="RefSeq" id="XP_022159005.1">
    <property type="nucleotide sequence ID" value="XM_022303313.1"/>
</dbReference>
<dbReference type="PANTHER" id="PTHR31973:SF113">
    <property type="entry name" value="PROTEIN FAR1-RELATED SEQUENCE 5-LIKE"/>
    <property type="match status" value="1"/>
</dbReference>
<reference evidence="3" key="1">
    <citation type="submission" date="2025-08" db="UniProtKB">
        <authorList>
            <consortium name="RefSeq"/>
        </authorList>
    </citation>
    <scope>IDENTIFICATION</scope>
    <source>
        <strain evidence="3">OHB3-1</strain>
    </source>
</reference>
<proteinExistence type="predicted"/>
<evidence type="ECO:0000313" key="2">
    <source>
        <dbReference type="Proteomes" id="UP000504603"/>
    </source>
</evidence>
<dbReference type="OrthoDB" id="1139844at2759"/>
<gene>
    <name evidence="3" type="primary">LOC111025451</name>
</gene>
<accession>A0A6J1DXF3</accession>
<dbReference type="PANTHER" id="PTHR31973">
    <property type="entry name" value="POLYPROTEIN, PUTATIVE-RELATED"/>
    <property type="match status" value="1"/>
</dbReference>
<evidence type="ECO:0000313" key="3">
    <source>
        <dbReference type="RefSeq" id="XP_022159005.1"/>
    </source>
</evidence>
<dbReference type="KEGG" id="mcha:111025451"/>
<protein>
    <submittedName>
        <fullName evidence="3">Uncharacterized protein LOC111025451</fullName>
    </submittedName>
</protein>
<dbReference type="AlphaFoldDB" id="A0A6J1DXF3"/>
<keyword evidence="2" id="KW-1185">Reference proteome</keyword>
<name>A0A6J1DXF3_MOMCH</name>
<dbReference type="GeneID" id="111025451"/>
<dbReference type="Pfam" id="PF10551">
    <property type="entry name" value="MULE"/>
    <property type="match status" value="1"/>
</dbReference>
<feature type="domain" description="MULE transposase" evidence="1">
    <location>
        <begin position="244"/>
        <end position="316"/>
    </location>
</feature>
<organism evidence="2 3">
    <name type="scientific">Momordica charantia</name>
    <name type="common">Bitter gourd</name>
    <name type="synonym">Balsam pear</name>
    <dbReference type="NCBI Taxonomy" id="3673"/>
    <lineage>
        <taxon>Eukaryota</taxon>
        <taxon>Viridiplantae</taxon>
        <taxon>Streptophyta</taxon>
        <taxon>Embryophyta</taxon>
        <taxon>Tracheophyta</taxon>
        <taxon>Spermatophyta</taxon>
        <taxon>Magnoliopsida</taxon>
        <taxon>eudicotyledons</taxon>
        <taxon>Gunneridae</taxon>
        <taxon>Pentapetalae</taxon>
        <taxon>rosids</taxon>
        <taxon>fabids</taxon>
        <taxon>Cucurbitales</taxon>
        <taxon>Cucurbitaceae</taxon>
        <taxon>Momordiceae</taxon>
        <taxon>Momordica</taxon>
    </lineage>
</organism>
<dbReference type="Proteomes" id="UP000504603">
    <property type="component" value="Unplaced"/>
</dbReference>
<dbReference type="InterPro" id="IPR018289">
    <property type="entry name" value="MULE_transposase_dom"/>
</dbReference>
<sequence>MEELRLVGSSDYPNVFSCIGTTRFIKKDMKILDDKDVYWLHNVTFNGAVQCCSLVVDCRNCLSNVLDRMPINISSSIDNGIPSIGQFHHSIDVANISANFHIEVNDKFCGNRNLQNALRSMAIRDNFQFRTIKSNRYVALWTTTILNDHRQATFSVIKEFIKDRINIFGTDLLSVKDVISHVRELGTSINYHKVWRAKEYAIKEIRGSPEESYALILSFCHMIKMKNPGSVCDFKVDNHGSLHLDANDQIFPLAFCVVDSENDTSWVWFFEHLKPCIGVRQNLVIVSNRHKSIVKSVEKVFTTAFHCICAYHLFKNLKLKYKEKISDKLFFRCAKAYNIEDFEHNMRLLDSTVRGLREELSGIGFSKWSCAYSRSSRYNFMTTNISESLNAAMKDAR</sequence>